<dbReference type="EMBL" id="VCHE01000004">
    <property type="protein sequence ID" value="KAB2580350.1"/>
    <property type="molecule type" value="Genomic_DNA"/>
</dbReference>
<organism evidence="2 3">
    <name type="scientific">Lasiodiplodia theobromae</name>
    <dbReference type="NCBI Taxonomy" id="45133"/>
    <lineage>
        <taxon>Eukaryota</taxon>
        <taxon>Fungi</taxon>
        <taxon>Dikarya</taxon>
        <taxon>Ascomycota</taxon>
        <taxon>Pezizomycotina</taxon>
        <taxon>Dothideomycetes</taxon>
        <taxon>Dothideomycetes incertae sedis</taxon>
        <taxon>Botryosphaeriales</taxon>
        <taxon>Botryosphaeriaceae</taxon>
        <taxon>Lasiodiplodia</taxon>
    </lineage>
</organism>
<dbReference type="Proteomes" id="UP000325902">
    <property type="component" value="Unassembled WGS sequence"/>
</dbReference>
<keyword evidence="3" id="KW-1185">Reference proteome</keyword>
<gene>
    <name evidence="2" type="ORF">DBV05_g1169</name>
</gene>
<dbReference type="AlphaFoldDB" id="A0A5N5DRU1"/>
<protein>
    <submittedName>
        <fullName evidence="2">Uncharacterized protein</fullName>
    </submittedName>
</protein>
<reference evidence="2 3" key="1">
    <citation type="journal article" date="2019" name="Sci. Rep.">
        <title>A multi-omics analysis of the grapevine pathogen Lasiodiplodia theobromae reveals that temperature affects the expression of virulence- and pathogenicity-related genes.</title>
        <authorList>
            <person name="Felix C."/>
            <person name="Meneses R."/>
            <person name="Goncalves M.F.M."/>
            <person name="Tilleman L."/>
            <person name="Duarte A.S."/>
            <person name="Jorrin-Novo J.V."/>
            <person name="Van de Peer Y."/>
            <person name="Deforce D."/>
            <person name="Van Nieuwerburgh F."/>
            <person name="Esteves A.C."/>
            <person name="Alves A."/>
        </authorList>
    </citation>
    <scope>NUCLEOTIDE SEQUENCE [LARGE SCALE GENOMIC DNA]</scope>
    <source>
        <strain evidence="2 3">LA-SOL3</strain>
    </source>
</reference>
<feature type="compositionally biased region" description="Acidic residues" evidence="1">
    <location>
        <begin position="135"/>
        <end position="147"/>
    </location>
</feature>
<feature type="region of interest" description="Disordered" evidence="1">
    <location>
        <begin position="134"/>
        <end position="176"/>
    </location>
</feature>
<feature type="compositionally biased region" description="Basic and acidic residues" evidence="1">
    <location>
        <begin position="148"/>
        <end position="166"/>
    </location>
</feature>
<evidence type="ECO:0000313" key="3">
    <source>
        <dbReference type="Proteomes" id="UP000325902"/>
    </source>
</evidence>
<evidence type="ECO:0000256" key="1">
    <source>
        <dbReference type="SAM" id="MobiDB-lite"/>
    </source>
</evidence>
<comment type="caution">
    <text evidence="2">The sequence shown here is derived from an EMBL/GenBank/DDBJ whole genome shotgun (WGS) entry which is preliminary data.</text>
</comment>
<name>A0A5N5DRU1_9PEZI</name>
<proteinExistence type="predicted"/>
<evidence type="ECO:0000313" key="2">
    <source>
        <dbReference type="EMBL" id="KAB2580350.1"/>
    </source>
</evidence>
<sequence length="211" mass="24321">MTDRITDALFEPPTAPLDRDDLIPSDVDHVYNKLQKTFEAVDALYEASGDNPFRWLPHNHQLADSALAWDFAFIKHFTALMKAHPGGHIIMSTKVFPRAIESRRELNPNSPDWLTTKDLMSVPDVYAKVLKEMPEMEQEESEEAEEENKEKGKEEEENKEKEKAEEPEYPSAPRYKTAYGKMLAGRLDNLELGFKDLRKDFKEAKKEIRGP</sequence>
<accession>A0A5N5DRU1</accession>